<evidence type="ECO:0000256" key="4">
    <source>
        <dbReference type="PIRSR" id="PIRSR001365-1"/>
    </source>
</evidence>
<feature type="active site" description="Proton donor/acceptor" evidence="4">
    <location>
        <position position="142"/>
    </location>
</feature>
<comment type="caution">
    <text evidence="5">The sequence shown here is derived from an EMBL/GenBank/DDBJ whole genome shotgun (WGS) entry which is preliminary data.</text>
</comment>
<keyword evidence="2 3" id="KW-0456">Lyase</keyword>
<evidence type="ECO:0000256" key="2">
    <source>
        <dbReference type="ARBA" id="ARBA00023239"/>
    </source>
</evidence>
<evidence type="ECO:0000256" key="1">
    <source>
        <dbReference type="ARBA" id="ARBA00007592"/>
    </source>
</evidence>
<evidence type="ECO:0000313" key="6">
    <source>
        <dbReference type="Proteomes" id="UP000660862"/>
    </source>
</evidence>
<protein>
    <submittedName>
        <fullName evidence="5">Dihydrodipicolinate synthase family protein</fullName>
    </submittedName>
</protein>
<dbReference type="PANTHER" id="PTHR12128:SF66">
    <property type="entry name" value="4-HYDROXY-2-OXOGLUTARATE ALDOLASE, MITOCHONDRIAL"/>
    <property type="match status" value="1"/>
</dbReference>
<dbReference type="RefSeq" id="WP_188505827.1">
    <property type="nucleotide sequence ID" value="NZ_BMER01000001.1"/>
</dbReference>
<dbReference type="EMBL" id="BMER01000001">
    <property type="protein sequence ID" value="GGG87193.1"/>
    <property type="molecule type" value="Genomic_DNA"/>
</dbReference>
<evidence type="ECO:0000256" key="3">
    <source>
        <dbReference type="PIRNR" id="PIRNR001365"/>
    </source>
</evidence>
<dbReference type="Proteomes" id="UP000660862">
    <property type="component" value="Unassembled WGS sequence"/>
</dbReference>
<evidence type="ECO:0000313" key="5">
    <source>
        <dbReference type="EMBL" id="GGG87193.1"/>
    </source>
</evidence>
<dbReference type="Pfam" id="PF00701">
    <property type="entry name" value="DHDPS"/>
    <property type="match status" value="1"/>
</dbReference>
<feature type="active site" description="Schiff-base intermediate with substrate" evidence="4">
    <location>
        <position position="170"/>
    </location>
</feature>
<dbReference type="SMART" id="SM01130">
    <property type="entry name" value="DHDPS"/>
    <property type="match status" value="1"/>
</dbReference>
<accession>A0A917MA36</accession>
<dbReference type="GO" id="GO:0008840">
    <property type="term" value="F:4-hydroxy-tetrahydrodipicolinate synthase activity"/>
    <property type="evidence" value="ECO:0007669"/>
    <property type="project" value="TreeGrafter"/>
</dbReference>
<dbReference type="PANTHER" id="PTHR12128">
    <property type="entry name" value="DIHYDRODIPICOLINATE SYNTHASE"/>
    <property type="match status" value="1"/>
</dbReference>
<organism evidence="5 6">
    <name type="scientific">Parapedobacter pyrenivorans</name>
    <dbReference type="NCBI Taxonomy" id="1305674"/>
    <lineage>
        <taxon>Bacteria</taxon>
        <taxon>Pseudomonadati</taxon>
        <taxon>Bacteroidota</taxon>
        <taxon>Sphingobacteriia</taxon>
        <taxon>Sphingobacteriales</taxon>
        <taxon>Sphingobacteriaceae</taxon>
        <taxon>Parapedobacter</taxon>
    </lineage>
</organism>
<name>A0A917MA36_9SPHI</name>
<dbReference type="SUPFAM" id="SSF51569">
    <property type="entry name" value="Aldolase"/>
    <property type="match status" value="1"/>
</dbReference>
<dbReference type="Gene3D" id="3.20.20.70">
    <property type="entry name" value="Aldolase class I"/>
    <property type="match status" value="1"/>
</dbReference>
<gene>
    <name evidence="5" type="ORF">GCM10007415_21100</name>
</gene>
<dbReference type="InterPro" id="IPR013785">
    <property type="entry name" value="Aldolase_TIM"/>
</dbReference>
<dbReference type="AlphaFoldDB" id="A0A917MA36"/>
<dbReference type="CDD" id="cd00408">
    <property type="entry name" value="DHDPS-like"/>
    <property type="match status" value="1"/>
</dbReference>
<reference evidence="5" key="2">
    <citation type="submission" date="2020-09" db="EMBL/GenBank/DDBJ databases">
        <authorList>
            <person name="Sun Q."/>
            <person name="Zhou Y."/>
        </authorList>
    </citation>
    <scope>NUCLEOTIDE SEQUENCE</scope>
    <source>
        <strain evidence="5">CGMCC 1.12195</strain>
    </source>
</reference>
<reference evidence="5" key="1">
    <citation type="journal article" date="2014" name="Int. J. Syst. Evol. Microbiol.">
        <title>Complete genome sequence of Corynebacterium casei LMG S-19264T (=DSM 44701T), isolated from a smear-ripened cheese.</title>
        <authorList>
            <consortium name="US DOE Joint Genome Institute (JGI-PGF)"/>
            <person name="Walter F."/>
            <person name="Albersmeier A."/>
            <person name="Kalinowski J."/>
            <person name="Ruckert C."/>
        </authorList>
    </citation>
    <scope>NUCLEOTIDE SEQUENCE</scope>
    <source>
        <strain evidence="5">CGMCC 1.12195</strain>
    </source>
</reference>
<dbReference type="PIRSF" id="PIRSF001365">
    <property type="entry name" value="DHDPS"/>
    <property type="match status" value="1"/>
</dbReference>
<sequence>MAPLTMDKLKGNWATLLLSLTPSAAIDWDLLAHEVDYLIGAGVDGIYSNGTAGEFYNLEEEEIRRVNEILAQKCQVVGMPYQIGASDTNPTVSLRRIENLKHLLPSAFQVILPDWVAPTADEQVAFLTRIAEQAAPAPLVLYNPPHAKRLLTPPALDRLADLVPALIGIKVAGGDRSWYVAMKPLADKLAIFVPGHHLATGMAAGVAAGAYSNVACLSPLGAQRWYTMMLSDMNEALAIEQLLLGFFNKAIDPLKEAGYSNPALDKFLAAVGGWCPISTMVRWPYSSVPEAALSQARKDARKMLPSFFFEH</sequence>
<comment type="similarity">
    <text evidence="1 3">Belongs to the DapA family.</text>
</comment>
<proteinExistence type="inferred from homology"/>
<keyword evidence="6" id="KW-1185">Reference proteome</keyword>
<dbReference type="InterPro" id="IPR002220">
    <property type="entry name" value="DapA-like"/>
</dbReference>